<dbReference type="InterPro" id="IPR008948">
    <property type="entry name" value="L-Aspartase-like"/>
</dbReference>
<dbReference type="AlphaFoldDB" id="A0A1V6PZK3"/>
<gene>
    <name evidence="2" type="ORF">PENANT_c022G07960</name>
</gene>
<dbReference type="Proteomes" id="UP000191672">
    <property type="component" value="Unassembled WGS sequence"/>
</dbReference>
<comment type="caution">
    <text evidence="2">The sequence shown here is derived from an EMBL/GenBank/DDBJ whole genome shotgun (WGS) entry which is preliminary data.</text>
</comment>
<dbReference type="Pfam" id="PF00206">
    <property type="entry name" value="Lyase_1"/>
    <property type="match status" value="1"/>
</dbReference>
<dbReference type="GO" id="GO:0003824">
    <property type="term" value="F:catalytic activity"/>
    <property type="evidence" value="ECO:0007669"/>
    <property type="project" value="InterPro"/>
</dbReference>
<dbReference type="Gene3D" id="1.20.200.10">
    <property type="entry name" value="Fumarase/aspartase (Central domain)"/>
    <property type="match status" value="2"/>
</dbReference>
<dbReference type="STRING" id="416450.A0A1V6PZK3"/>
<dbReference type="PANTHER" id="PTHR43172">
    <property type="entry name" value="ADENYLOSUCCINATE LYASE"/>
    <property type="match status" value="1"/>
</dbReference>
<dbReference type="EMBL" id="MDYN01000022">
    <property type="protein sequence ID" value="OQD82385.1"/>
    <property type="molecule type" value="Genomic_DNA"/>
</dbReference>
<name>A0A1V6PZK3_9EURO</name>
<evidence type="ECO:0000313" key="3">
    <source>
        <dbReference type="Proteomes" id="UP000191672"/>
    </source>
</evidence>
<evidence type="ECO:0000313" key="2">
    <source>
        <dbReference type="EMBL" id="OQD82385.1"/>
    </source>
</evidence>
<protein>
    <recommendedName>
        <fullName evidence="1">Fumarate lyase N-terminal domain-containing protein</fullName>
    </recommendedName>
</protein>
<dbReference type="InterPro" id="IPR022761">
    <property type="entry name" value="Fumarate_lyase_N"/>
</dbReference>
<feature type="domain" description="Fumarate lyase N-terminal" evidence="1">
    <location>
        <begin position="117"/>
        <end position="231"/>
    </location>
</feature>
<reference evidence="3" key="1">
    <citation type="journal article" date="2017" name="Nat. Microbiol.">
        <title>Global analysis of biosynthetic gene clusters reveals vast potential of secondary metabolite production in Penicillium species.</title>
        <authorList>
            <person name="Nielsen J.C."/>
            <person name="Grijseels S."/>
            <person name="Prigent S."/>
            <person name="Ji B."/>
            <person name="Dainat J."/>
            <person name="Nielsen K.F."/>
            <person name="Frisvad J.C."/>
            <person name="Workman M."/>
            <person name="Nielsen J."/>
        </authorList>
    </citation>
    <scope>NUCLEOTIDE SEQUENCE [LARGE SCALE GENOMIC DNA]</scope>
    <source>
        <strain evidence="3">IBT 31811</strain>
    </source>
</reference>
<dbReference type="SUPFAM" id="SSF48557">
    <property type="entry name" value="L-aspartase-like"/>
    <property type="match status" value="1"/>
</dbReference>
<dbReference type="PANTHER" id="PTHR43172:SF2">
    <property type="entry name" value="ADENYLOSUCCINATE LYASE C-TERMINAL DOMAIN-CONTAINING PROTEIN"/>
    <property type="match status" value="1"/>
</dbReference>
<evidence type="ECO:0000259" key="1">
    <source>
        <dbReference type="Pfam" id="PF00206"/>
    </source>
</evidence>
<keyword evidence="3" id="KW-1185">Reference proteome</keyword>
<proteinExistence type="predicted"/>
<organism evidence="2 3">
    <name type="scientific">Penicillium antarcticum</name>
    <dbReference type="NCBI Taxonomy" id="416450"/>
    <lineage>
        <taxon>Eukaryota</taxon>
        <taxon>Fungi</taxon>
        <taxon>Dikarya</taxon>
        <taxon>Ascomycota</taxon>
        <taxon>Pezizomycotina</taxon>
        <taxon>Eurotiomycetes</taxon>
        <taxon>Eurotiomycetidae</taxon>
        <taxon>Eurotiales</taxon>
        <taxon>Aspergillaceae</taxon>
        <taxon>Penicillium</taxon>
    </lineage>
</organism>
<accession>A0A1V6PZK3</accession>
<sequence>MAVSALDNDRLANDTDIVGFPVFPFIKQLVERRPEHLAMYIHWGATTQDIMDDASMLQIGRCFSGWRERELHTLKDVLKGLANTYRDTWVAKHSWNMRFPVPSDTSVLSTCLISFVEIKERCLLVQFGGAVETIASLRSDETGFQVREQLAAELGLKNSGISGHVARDKIAEILFTLALVVNKYAKEDRIGLHDNVLGRIERSIEAFVPHRGTSSTMPQKRNHISSEVILATSKMLFANASLSLDAFITHFERASGLAS</sequence>